<gene>
    <name evidence="2" type="ORF">SAMEA4029009_CIC11G00000003428</name>
</gene>
<dbReference type="Proteomes" id="UP000182259">
    <property type="component" value="Chromosome II"/>
</dbReference>
<keyword evidence="1" id="KW-0175">Coiled coil</keyword>
<accession>A0A1L0G5V2</accession>
<evidence type="ECO:0000256" key="1">
    <source>
        <dbReference type="SAM" id="Coils"/>
    </source>
</evidence>
<evidence type="ECO:0000313" key="3">
    <source>
        <dbReference type="Proteomes" id="UP000182259"/>
    </source>
</evidence>
<organism evidence="2 3">
    <name type="scientific">Sungouiella intermedia</name>
    <dbReference type="NCBI Taxonomy" id="45354"/>
    <lineage>
        <taxon>Eukaryota</taxon>
        <taxon>Fungi</taxon>
        <taxon>Dikarya</taxon>
        <taxon>Ascomycota</taxon>
        <taxon>Saccharomycotina</taxon>
        <taxon>Pichiomycetes</taxon>
        <taxon>Metschnikowiaceae</taxon>
        <taxon>Sungouiella</taxon>
    </lineage>
</organism>
<protein>
    <submittedName>
        <fullName evidence="2">CIC11C00000003428</fullName>
    </submittedName>
</protein>
<evidence type="ECO:0000313" key="2">
    <source>
        <dbReference type="EMBL" id="SGZ51925.1"/>
    </source>
</evidence>
<dbReference type="EMBL" id="LT635765">
    <property type="protein sequence ID" value="SGZ51925.1"/>
    <property type="molecule type" value="Genomic_DNA"/>
</dbReference>
<sequence>MLIADVSATVENLAILVNKKSNELAKLQQEYQKKLEILNKYVGKIEDAEKCEDSTRLEVSKKDSNSLENSQISQLKKLDSESLLHDESLESQNSQILHLISSPVCCPNCLEKLYDLSTKSEFVLIPRNKVHLLQNQKANHIIENVQQSIGDLQISEQPKKLHGKLKKTCSYCKKPGHSRARCFTRLSRDPNEPKSLEED</sequence>
<name>A0A1L0G5V2_9ASCO</name>
<reference evidence="2 3" key="1">
    <citation type="submission" date="2016-10" db="EMBL/GenBank/DDBJ databases">
        <authorList>
            <person name="de Groot N.N."/>
        </authorList>
    </citation>
    <scope>NUCLEOTIDE SEQUENCE [LARGE SCALE GENOMIC DNA]</scope>
    <source>
        <strain evidence="2 3">PYCC 4715</strain>
    </source>
</reference>
<dbReference type="Pfam" id="PF16588">
    <property type="entry name" value="zf-C2H2_10"/>
    <property type="match status" value="1"/>
</dbReference>
<dbReference type="AlphaFoldDB" id="A0A1L0G5V2"/>
<feature type="coiled-coil region" evidence="1">
    <location>
        <begin position="10"/>
        <end position="37"/>
    </location>
</feature>
<proteinExistence type="predicted"/>